<dbReference type="Proteomes" id="UP000051096">
    <property type="component" value="Unassembled WGS sequence"/>
</dbReference>
<dbReference type="InterPro" id="IPR012334">
    <property type="entry name" value="Pectin_lyas_fold"/>
</dbReference>
<name>A0A0S8GFE1_UNCW3</name>
<evidence type="ECO:0000259" key="2">
    <source>
        <dbReference type="Pfam" id="PF13229"/>
    </source>
</evidence>
<dbReference type="Gene3D" id="2.160.20.10">
    <property type="entry name" value="Single-stranded right-handed beta-helix, Pectin lyase-like"/>
    <property type="match status" value="1"/>
</dbReference>
<proteinExistence type="predicted"/>
<feature type="chain" id="PRO_5006646867" description="Right handed beta helix domain-containing protein" evidence="1">
    <location>
        <begin position="22"/>
        <end position="165"/>
    </location>
</feature>
<evidence type="ECO:0000313" key="3">
    <source>
        <dbReference type="EMBL" id="KPK71735.1"/>
    </source>
</evidence>
<dbReference type="InterPro" id="IPR011050">
    <property type="entry name" value="Pectin_lyase_fold/virulence"/>
</dbReference>
<dbReference type="Pfam" id="PF13229">
    <property type="entry name" value="Beta_helix"/>
    <property type="match status" value="1"/>
</dbReference>
<dbReference type="EMBL" id="LJUO01000056">
    <property type="protein sequence ID" value="KPK71735.1"/>
    <property type="molecule type" value="Genomic_DNA"/>
</dbReference>
<evidence type="ECO:0000256" key="1">
    <source>
        <dbReference type="SAM" id="SignalP"/>
    </source>
</evidence>
<gene>
    <name evidence="3" type="ORF">AMJ87_06865</name>
</gene>
<feature type="domain" description="Right handed beta helix" evidence="2">
    <location>
        <begin position="79"/>
        <end position="163"/>
    </location>
</feature>
<dbReference type="AlphaFoldDB" id="A0A0S8GFE1"/>
<accession>A0A0S8GFE1</accession>
<feature type="non-terminal residue" evidence="3">
    <location>
        <position position="165"/>
    </location>
</feature>
<comment type="caution">
    <text evidence="3">The sequence shown here is derived from an EMBL/GenBank/DDBJ whole genome shotgun (WGS) entry which is preliminary data.</text>
</comment>
<keyword evidence="1" id="KW-0732">Signal</keyword>
<sequence>MKHVYTVALIAALLCSSAAYATVWYVHSDSVMNCIQDALDSCSTGDTVLVGPGIYYEHIEWPSTQGIDLTSEYGVDMTYIDGSGIGRVIRIGIAVDQTTVIQGFTVQNGYDAVAGGGIDCAYGASPTIRGNVITNNVADNVGAGILCVHGSSPLIDSNTVTNNTS</sequence>
<reference evidence="3 4" key="1">
    <citation type="journal article" date="2015" name="Microbiome">
        <title>Genomic resolution of linkages in carbon, nitrogen, and sulfur cycling among widespread estuary sediment bacteria.</title>
        <authorList>
            <person name="Baker B.J."/>
            <person name="Lazar C.S."/>
            <person name="Teske A.P."/>
            <person name="Dick G.J."/>
        </authorList>
    </citation>
    <scope>NUCLEOTIDE SEQUENCE [LARGE SCALE GENOMIC DNA]</scope>
    <source>
        <strain evidence="3">SM23_60</strain>
    </source>
</reference>
<feature type="signal peptide" evidence="1">
    <location>
        <begin position="1"/>
        <end position="21"/>
    </location>
</feature>
<organism evidence="3 4">
    <name type="scientific">candidate division WOR_3 bacterium SM23_60</name>
    <dbReference type="NCBI Taxonomy" id="1703780"/>
    <lineage>
        <taxon>Bacteria</taxon>
        <taxon>Bacteria division WOR-3</taxon>
    </lineage>
</organism>
<evidence type="ECO:0000313" key="4">
    <source>
        <dbReference type="Proteomes" id="UP000051096"/>
    </source>
</evidence>
<dbReference type="InterPro" id="IPR039448">
    <property type="entry name" value="Beta_helix"/>
</dbReference>
<dbReference type="SUPFAM" id="SSF51126">
    <property type="entry name" value="Pectin lyase-like"/>
    <property type="match status" value="1"/>
</dbReference>
<protein>
    <recommendedName>
        <fullName evidence="2">Right handed beta helix domain-containing protein</fullName>
    </recommendedName>
</protein>